<name>A0A6B0S1N3_9CETA</name>
<organism evidence="1 2">
    <name type="scientific">Bos mutus</name>
    <name type="common">wild yak</name>
    <dbReference type="NCBI Taxonomy" id="72004"/>
    <lineage>
        <taxon>Eukaryota</taxon>
        <taxon>Metazoa</taxon>
        <taxon>Chordata</taxon>
        <taxon>Craniata</taxon>
        <taxon>Vertebrata</taxon>
        <taxon>Euteleostomi</taxon>
        <taxon>Mammalia</taxon>
        <taxon>Eutheria</taxon>
        <taxon>Laurasiatheria</taxon>
        <taxon>Artiodactyla</taxon>
        <taxon>Ruminantia</taxon>
        <taxon>Pecora</taxon>
        <taxon>Bovidae</taxon>
        <taxon>Bovinae</taxon>
        <taxon>Bos</taxon>
    </lineage>
</organism>
<keyword evidence="2" id="KW-1185">Reference proteome</keyword>
<comment type="caution">
    <text evidence="1">The sequence shown here is derived from an EMBL/GenBank/DDBJ whole genome shotgun (WGS) entry which is preliminary data.</text>
</comment>
<gene>
    <name evidence="1" type="ORF">E5288_WYG013165</name>
</gene>
<sequence>MRRDMAVLTRIESTQWLNQSTGGTEIGRGKCFDATEQEVSMGTYKTGGFFIMVAQRPLEASTQIRMLVWNCITSSGFCTALIASSMTQLFCQLSSVDRQLVFDYSYRFFFNDASPYLQI</sequence>
<accession>A0A6B0S1N3</accession>
<dbReference type="Proteomes" id="UP000322234">
    <property type="component" value="Unassembled WGS sequence"/>
</dbReference>
<evidence type="ECO:0000313" key="1">
    <source>
        <dbReference type="EMBL" id="MXQ95391.1"/>
    </source>
</evidence>
<dbReference type="EMBL" id="VBQZ03000133">
    <property type="protein sequence ID" value="MXQ95391.1"/>
    <property type="molecule type" value="Genomic_DNA"/>
</dbReference>
<dbReference type="AlphaFoldDB" id="A0A6B0S1N3"/>
<proteinExistence type="predicted"/>
<evidence type="ECO:0000313" key="2">
    <source>
        <dbReference type="Proteomes" id="UP000322234"/>
    </source>
</evidence>
<reference evidence="1" key="1">
    <citation type="submission" date="2019-10" db="EMBL/GenBank/DDBJ databases">
        <title>The sequence and de novo assembly of the wild yak genome.</title>
        <authorList>
            <person name="Liu Y."/>
        </authorList>
    </citation>
    <scope>NUCLEOTIDE SEQUENCE [LARGE SCALE GENOMIC DNA]</scope>
    <source>
        <strain evidence="1">WY2019</strain>
    </source>
</reference>
<protein>
    <submittedName>
        <fullName evidence="1">Uncharacterized protein</fullName>
    </submittedName>
</protein>